<dbReference type="Pfam" id="PF00849">
    <property type="entry name" value="PseudoU_synth_2"/>
    <property type="match status" value="1"/>
</dbReference>
<accession>A0A832A4X4</accession>
<dbReference type="EMBL" id="DSTK01000012">
    <property type="protein sequence ID" value="HFK96320.1"/>
    <property type="molecule type" value="Genomic_DNA"/>
</dbReference>
<dbReference type="InterPro" id="IPR006508">
    <property type="entry name" value="PsdUridine_synth_RluA-like"/>
</dbReference>
<organism evidence="3">
    <name type="scientific">Desulfacinum infernum</name>
    <dbReference type="NCBI Taxonomy" id="35837"/>
    <lineage>
        <taxon>Bacteria</taxon>
        <taxon>Pseudomonadati</taxon>
        <taxon>Thermodesulfobacteriota</taxon>
        <taxon>Syntrophobacteria</taxon>
        <taxon>Syntrophobacterales</taxon>
        <taxon>Syntrophobacteraceae</taxon>
        <taxon>Desulfacinum</taxon>
    </lineage>
</organism>
<dbReference type="AlphaFoldDB" id="A0A832A4X4"/>
<name>A0A832A4X4_9BACT</name>
<dbReference type="PANTHER" id="PTHR21600">
    <property type="entry name" value="MITOCHONDRIAL RNA PSEUDOURIDINE SYNTHASE"/>
    <property type="match status" value="1"/>
</dbReference>
<dbReference type="InterPro" id="IPR050188">
    <property type="entry name" value="RluA_PseudoU_synthase"/>
</dbReference>
<comment type="caution">
    <text evidence="3">The sequence shown here is derived from an EMBL/GenBank/DDBJ whole genome shotgun (WGS) entry which is preliminary data.</text>
</comment>
<comment type="similarity">
    <text evidence="1">Belongs to the pseudouridine synthase RluA family.</text>
</comment>
<sequence length="241" mass="27114">MNDSGPENLYVPVVFDHDEFLVVHKPPDCAVTRNGGDEGLLARLRRQTACSSLIPVHRLDKVTSGLWLLAKNRDAARWLTALFRERTVRKCYLALSDRKPFKKQGLIIGDMTRARNGRWKMCLSRTAPAVTRFISRSMAPGLRLFALFPETGKTHQIRVAMKCLGAPILGDPLYGHADAHPTAPDRTYLHAYALAFAYKGCPYAFKDLPRHGRLFLDPAFLHALHTFDAVEQSLRGQPIRP</sequence>
<dbReference type="InterPro" id="IPR006145">
    <property type="entry name" value="PsdUridine_synth_RsuA/RluA"/>
</dbReference>
<proteinExistence type="inferred from homology"/>
<dbReference type="GO" id="GO:0003723">
    <property type="term" value="F:RNA binding"/>
    <property type="evidence" value="ECO:0007669"/>
    <property type="project" value="InterPro"/>
</dbReference>
<evidence type="ECO:0000259" key="2">
    <source>
        <dbReference type="Pfam" id="PF00849"/>
    </source>
</evidence>
<dbReference type="GO" id="GO:0000455">
    <property type="term" value="P:enzyme-directed rRNA pseudouridine synthesis"/>
    <property type="evidence" value="ECO:0007669"/>
    <property type="project" value="TreeGrafter"/>
</dbReference>
<dbReference type="SUPFAM" id="SSF55120">
    <property type="entry name" value="Pseudouridine synthase"/>
    <property type="match status" value="1"/>
</dbReference>
<evidence type="ECO:0000313" key="3">
    <source>
        <dbReference type="EMBL" id="HFK96320.1"/>
    </source>
</evidence>
<dbReference type="GO" id="GO:0140098">
    <property type="term" value="F:catalytic activity, acting on RNA"/>
    <property type="evidence" value="ECO:0007669"/>
    <property type="project" value="UniProtKB-ARBA"/>
</dbReference>
<protein>
    <submittedName>
        <fullName evidence="3">TIGR01621 family pseudouridine synthase</fullName>
    </submittedName>
</protein>
<evidence type="ECO:0000256" key="1">
    <source>
        <dbReference type="ARBA" id="ARBA00010876"/>
    </source>
</evidence>
<dbReference type="GO" id="GO:0009982">
    <property type="term" value="F:pseudouridine synthase activity"/>
    <property type="evidence" value="ECO:0007669"/>
    <property type="project" value="InterPro"/>
</dbReference>
<dbReference type="InterPro" id="IPR020103">
    <property type="entry name" value="PsdUridine_synth_cat_dom_sf"/>
</dbReference>
<feature type="domain" description="Pseudouridine synthase RsuA/RluA-like" evidence="2">
    <location>
        <begin position="20"/>
        <end position="161"/>
    </location>
</feature>
<dbReference type="NCBIfam" id="TIGR01621">
    <property type="entry name" value="RluA-like"/>
    <property type="match status" value="1"/>
</dbReference>
<gene>
    <name evidence="3" type="ORF">ENS06_03220</name>
</gene>
<reference evidence="3" key="1">
    <citation type="journal article" date="2020" name="mSystems">
        <title>Genome- and Community-Level Interaction Insights into Carbon Utilization and Element Cycling Functions of Hydrothermarchaeota in Hydrothermal Sediment.</title>
        <authorList>
            <person name="Zhou Z."/>
            <person name="Liu Y."/>
            <person name="Xu W."/>
            <person name="Pan J."/>
            <person name="Luo Z.H."/>
            <person name="Li M."/>
        </authorList>
    </citation>
    <scope>NUCLEOTIDE SEQUENCE [LARGE SCALE GENOMIC DNA]</scope>
    <source>
        <strain evidence="3">SpSt-456</strain>
    </source>
</reference>
<dbReference type="Gene3D" id="3.30.2350.10">
    <property type="entry name" value="Pseudouridine synthase"/>
    <property type="match status" value="1"/>
</dbReference>
<dbReference type="CDD" id="cd02869">
    <property type="entry name" value="PseudoU_synth_RluA_like"/>
    <property type="match status" value="1"/>
</dbReference>
<dbReference type="PANTHER" id="PTHR21600:SF87">
    <property type="entry name" value="RNA PSEUDOURIDYLATE SYNTHASE DOMAIN-CONTAINING PROTEIN 1"/>
    <property type="match status" value="1"/>
</dbReference>